<dbReference type="InterPro" id="IPR052413">
    <property type="entry name" value="SUR7_domain"/>
</dbReference>
<dbReference type="OrthoDB" id="4159154at2759"/>
<keyword evidence="1" id="KW-1133">Transmembrane helix</keyword>
<feature type="transmembrane region" description="Helical" evidence="1">
    <location>
        <begin position="211"/>
        <end position="235"/>
    </location>
</feature>
<name>A0A9W9CSE5_9PEZI</name>
<sequence length="347" mass="36714">MKLLAAIPALLSAISFALTMLALFAGHKKGFMEDYHIMAFNTSTLGHNFLSNLAGSSSSSSTTSSAAAATTTASRGGLGDLPDPLSALSSLKATATAALGSLESSAASILGDVGDDVADKLADELGIDQFYTLHIMDLCQGDYEPNATAIGAWMNVTNCTRDMDFSAMDLSTLLDHELSIGPFNISLSDLGFTDKLTSKLQDLPTIFEALAAIYIVSAVFAALTLLASLASIFLLPSGKLVLADLVLALFAALFILVGSLMYTIGAKAAVSKIQGLGAGDIGLEVEVGTKFQALTWASFALMALVAAYWIWEFVGALRARRRERKVRRSKADGYEMGSPRRGWRARF</sequence>
<reference evidence="2" key="1">
    <citation type="submission" date="2022-10" db="EMBL/GenBank/DDBJ databases">
        <title>Tapping the CABI collections for fungal endophytes: first genome assemblies for Collariella, Neodidymelliopsis, Ascochyta clinopodiicola, Didymella pomorum, Didymosphaeria variabile, Neocosmospora piperis and Neocucurbitaria cava.</title>
        <authorList>
            <person name="Hill R."/>
        </authorList>
    </citation>
    <scope>NUCLEOTIDE SEQUENCE</scope>
    <source>
        <strain evidence="2">IMI 355082</strain>
    </source>
</reference>
<dbReference type="GO" id="GO:0005886">
    <property type="term" value="C:plasma membrane"/>
    <property type="evidence" value="ECO:0007669"/>
    <property type="project" value="InterPro"/>
</dbReference>
<dbReference type="Proteomes" id="UP001140453">
    <property type="component" value="Unassembled WGS sequence"/>
</dbReference>
<dbReference type="EMBL" id="JAPEVB010000006">
    <property type="protein sequence ID" value="KAJ4386126.1"/>
    <property type="molecule type" value="Genomic_DNA"/>
</dbReference>
<dbReference type="GO" id="GO:0031505">
    <property type="term" value="P:fungal-type cell wall organization"/>
    <property type="evidence" value="ECO:0007669"/>
    <property type="project" value="TreeGrafter"/>
</dbReference>
<dbReference type="PANTHER" id="PTHR28019">
    <property type="entry name" value="CELL MEMBRANE PROTEIN YLR413W-RELATED"/>
    <property type="match status" value="1"/>
</dbReference>
<proteinExistence type="predicted"/>
<gene>
    <name evidence="2" type="ORF">N0V93_009018</name>
</gene>
<dbReference type="Pfam" id="PF06687">
    <property type="entry name" value="SUR7"/>
    <property type="match status" value="1"/>
</dbReference>
<evidence type="ECO:0008006" key="4">
    <source>
        <dbReference type="Google" id="ProtNLM"/>
    </source>
</evidence>
<dbReference type="PANTHER" id="PTHR28019:SF7">
    <property type="entry name" value="SUR7 PROTEIN"/>
    <property type="match status" value="1"/>
</dbReference>
<dbReference type="InterPro" id="IPR009571">
    <property type="entry name" value="SUR7/Rim9-like_fungi"/>
</dbReference>
<evidence type="ECO:0000313" key="2">
    <source>
        <dbReference type="EMBL" id="KAJ4386126.1"/>
    </source>
</evidence>
<feature type="transmembrane region" description="Helical" evidence="1">
    <location>
        <begin position="293"/>
        <end position="317"/>
    </location>
</feature>
<evidence type="ECO:0000256" key="1">
    <source>
        <dbReference type="SAM" id="Phobius"/>
    </source>
</evidence>
<dbReference type="AlphaFoldDB" id="A0A9W9CSE5"/>
<evidence type="ECO:0000313" key="3">
    <source>
        <dbReference type="Proteomes" id="UP001140453"/>
    </source>
</evidence>
<feature type="transmembrane region" description="Helical" evidence="1">
    <location>
        <begin position="242"/>
        <end position="264"/>
    </location>
</feature>
<dbReference type="GO" id="GO:0051285">
    <property type="term" value="C:cell cortex of cell tip"/>
    <property type="evidence" value="ECO:0007669"/>
    <property type="project" value="TreeGrafter"/>
</dbReference>
<accession>A0A9W9CSE5</accession>
<protein>
    <recommendedName>
        <fullName evidence="4">Sur7 protein</fullName>
    </recommendedName>
</protein>
<organism evidence="2 3">
    <name type="scientific">Gnomoniopsis smithogilvyi</name>
    <dbReference type="NCBI Taxonomy" id="1191159"/>
    <lineage>
        <taxon>Eukaryota</taxon>
        <taxon>Fungi</taxon>
        <taxon>Dikarya</taxon>
        <taxon>Ascomycota</taxon>
        <taxon>Pezizomycotina</taxon>
        <taxon>Sordariomycetes</taxon>
        <taxon>Sordariomycetidae</taxon>
        <taxon>Diaporthales</taxon>
        <taxon>Gnomoniaceae</taxon>
        <taxon>Gnomoniopsis</taxon>
    </lineage>
</organism>
<keyword evidence="1" id="KW-0812">Transmembrane</keyword>
<keyword evidence="3" id="KW-1185">Reference proteome</keyword>
<comment type="caution">
    <text evidence="2">The sequence shown here is derived from an EMBL/GenBank/DDBJ whole genome shotgun (WGS) entry which is preliminary data.</text>
</comment>
<keyword evidence="1" id="KW-0472">Membrane</keyword>